<dbReference type="Gene3D" id="1.25.10.10">
    <property type="entry name" value="Leucine-rich Repeat Variant"/>
    <property type="match status" value="2"/>
</dbReference>
<keyword evidence="6" id="KW-1185">Reference proteome</keyword>
<evidence type="ECO:0000256" key="2">
    <source>
        <dbReference type="PROSITE-ProRule" id="PRU00259"/>
    </source>
</evidence>
<dbReference type="PANTHER" id="PTHR46043:SF13">
    <property type="entry name" value="ARM REPEAT SUPERFAMILY PROTEIN"/>
    <property type="match status" value="1"/>
</dbReference>
<dbReference type="PROSITE" id="PS50176">
    <property type="entry name" value="ARM_REPEAT"/>
    <property type="match status" value="1"/>
</dbReference>
<evidence type="ECO:0000259" key="3">
    <source>
        <dbReference type="Pfam" id="PF23005"/>
    </source>
</evidence>
<accession>A0A218XZT6</accession>
<evidence type="ECO:0000313" key="4">
    <source>
        <dbReference type="EMBL" id="OWM90615.1"/>
    </source>
</evidence>
<dbReference type="OrthoDB" id="7537227at2759"/>
<feature type="domain" description="DUF7032" evidence="3">
    <location>
        <begin position="23"/>
        <end position="131"/>
    </location>
</feature>
<organism evidence="4 5">
    <name type="scientific">Punica granatum</name>
    <name type="common">Pomegranate</name>
    <dbReference type="NCBI Taxonomy" id="22663"/>
    <lineage>
        <taxon>Eukaryota</taxon>
        <taxon>Viridiplantae</taxon>
        <taxon>Streptophyta</taxon>
        <taxon>Embryophyta</taxon>
        <taxon>Tracheophyta</taxon>
        <taxon>Spermatophyta</taxon>
        <taxon>Magnoliopsida</taxon>
        <taxon>eudicotyledons</taxon>
        <taxon>Gunneridae</taxon>
        <taxon>Pentapetalae</taxon>
        <taxon>rosids</taxon>
        <taxon>malvids</taxon>
        <taxon>Myrtales</taxon>
        <taxon>Lythraceae</taxon>
        <taxon>Punica</taxon>
    </lineage>
</organism>
<dbReference type="Pfam" id="PF23005">
    <property type="entry name" value="DUF7032"/>
    <property type="match status" value="1"/>
</dbReference>
<dbReference type="PANTHER" id="PTHR46043">
    <property type="entry name" value="ARM REPEAT SUPERFAMILY PROTEIN"/>
    <property type="match status" value="1"/>
</dbReference>
<feature type="repeat" description="ARM" evidence="2">
    <location>
        <begin position="200"/>
        <end position="243"/>
    </location>
</feature>
<dbReference type="RefSeq" id="XP_031373910.1">
    <property type="nucleotide sequence ID" value="XM_031518050.1"/>
</dbReference>
<reference evidence="6" key="3">
    <citation type="journal article" date="2020" name="Plant Biotechnol. J.">
        <title>The pomegranate (Punica granatum L.) draft genome dissects genetic divergence between soft- and hard-seeded cultivars.</title>
        <authorList>
            <person name="Luo X."/>
            <person name="Li H."/>
            <person name="Wu Z."/>
            <person name="Yao W."/>
            <person name="Zhao P."/>
            <person name="Cao D."/>
            <person name="Yu H."/>
            <person name="Li K."/>
            <person name="Poudel K."/>
            <person name="Zhao D."/>
            <person name="Zhang F."/>
            <person name="Xia X."/>
            <person name="Chen L."/>
            <person name="Wang Q."/>
            <person name="Jing D."/>
            <person name="Cao S."/>
        </authorList>
    </citation>
    <scope>NUCLEOTIDE SEQUENCE [LARGE SCALE GENOMIC DNA]</scope>
</reference>
<reference evidence="5" key="1">
    <citation type="journal article" date="2017" name="Plant J.">
        <title>The pomegranate (Punica granatum L.) genome and the genomics of punicalagin biosynthesis.</title>
        <authorList>
            <person name="Qin G."/>
            <person name="Xu C."/>
            <person name="Ming R."/>
            <person name="Tang H."/>
            <person name="Guyot R."/>
            <person name="Kramer E.M."/>
            <person name="Hu Y."/>
            <person name="Yi X."/>
            <person name="Qi Y."/>
            <person name="Xu X."/>
            <person name="Gao Z."/>
            <person name="Pan H."/>
            <person name="Jian J."/>
            <person name="Tian Y."/>
            <person name="Yue Z."/>
            <person name="Xu Y."/>
        </authorList>
    </citation>
    <scope>NUCLEOTIDE SEQUENCE [LARGE SCALE GENOMIC DNA]</scope>
    <source>
        <strain evidence="5">cv. Dabenzi</strain>
    </source>
</reference>
<dbReference type="GeneID" id="116188595"/>
<dbReference type="SUPFAM" id="SSF48371">
    <property type="entry name" value="ARM repeat"/>
    <property type="match status" value="1"/>
</dbReference>
<dbReference type="AlphaFoldDB" id="A0A218XZT6"/>
<gene>
    <name evidence="7" type="primary">LOC116188595</name>
    <name evidence="4" type="ORF">CDL15_Pgr014918</name>
</gene>
<evidence type="ECO:0000313" key="6">
    <source>
        <dbReference type="Proteomes" id="UP000515151"/>
    </source>
</evidence>
<dbReference type="SMART" id="SM00185">
    <property type="entry name" value="ARM"/>
    <property type="match status" value="6"/>
</dbReference>
<dbReference type="Proteomes" id="UP000197138">
    <property type="component" value="Unassembled WGS sequence"/>
</dbReference>
<proteinExistence type="predicted"/>
<sequence length="571" mass="60843">MKLVPVAVVGGGGGGTDPISGSIDLLSSLLTAIPLCHHFRPKWSLVRAKLSDLQSLLAEFSHLPFSASNPLSLDLLRSLSHTLSDALSLADLCQTPSLPAGKLKTQSELDSVLTRLDRHIADAGVLVKSGVLLQCTAPAPLASSNPSPSSFKREAVRAESRNLITRLQIGGHDSKNSAMDSLLGLLQEDDKNVMVAVAQGVVPVLVKLLDLGSDLEVKEKAVAAISRVSTVESSKHLLIAEGLLLLNHLLRVLESGSGFAREKACVALRALSFSKENAWAIGCRGGISSLLEICVAGTPGSQAFAAGVLRNLAAFREIRENFVEENAVVVLLGLAASGTALAQENAFGCLHNLVSNDENLKLLVVREKGIECLKDYWDSSPSDNRGLEVAIELLTQLASYQPIGEVLISDGFIPRLCTALSCGAMGVRVAAALCIYELALSPKTKKEIGECGSINVLAKMLDGKAIEEKEAAAKGLSSLLQYAGNRRMFRKEDGGVRSAVQLLDPSILNLDKRYPILVLASLTHSKKCRKRMAAAGACDYLQKLADMDIEGAKKLYGSIRRGNIWNVFSTP</sequence>
<dbReference type="EMBL" id="MTKT01000548">
    <property type="protein sequence ID" value="OWM90615.1"/>
    <property type="molecule type" value="Genomic_DNA"/>
</dbReference>
<evidence type="ECO:0000313" key="7">
    <source>
        <dbReference type="RefSeq" id="XP_031373910.1"/>
    </source>
</evidence>
<dbReference type="InterPro" id="IPR011989">
    <property type="entry name" value="ARM-like"/>
</dbReference>
<evidence type="ECO:0000256" key="1">
    <source>
        <dbReference type="ARBA" id="ARBA00022737"/>
    </source>
</evidence>
<name>A0A218XZT6_PUNGR</name>
<dbReference type="Pfam" id="PF00514">
    <property type="entry name" value="Arm"/>
    <property type="match status" value="1"/>
</dbReference>
<protein>
    <submittedName>
        <fullName evidence="7">Uncharacterized protein LOC116188595</fullName>
    </submittedName>
</protein>
<reference evidence="4" key="2">
    <citation type="submission" date="2017-06" db="EMBL/GenBank/DDBJ databases">
        <title>The pomegranate genome and the genomics of punicalagin biosynthesis.</title>
        <authorList>
            <person name="Xu C."/>
        </authorList>
    </citation>
    <scope>NUCLEOTIDE SEQUENCE [LARGE SCALE GENOMIC DNA]</scope>
    <source>
        <tissue evidence="4">Fresh leaf</tissue>
    </source>
</reference>
<reference evidence="7" key="4">
    <citation type="submission" date="2025-04" db="UniProtKB">
        <authorList>
            <consortium name="RefSeq"/>
        </authorList>
    </citation>
    <scope>IDENTIFICATION</scope>
    <source>
        <tissue evidence="7">Leaf</tissue>
    </source>
</reference>
<dbReference type="InterPro" id="IPR000225">
    <property type="entry name" value="Armadillo"/>
</dbReference>
<dbReference type="InterPro" id="IPR016024">
    <property type="entry name" value="ARM-type_fold"/>
</dbReference>
<dbReference type="InterPro" id="IPR054296">
    <property type="entry name" value="DUF7032"/>
</dbReference>
<keyword evidence="1" id="KW-0677">Repeat</keyword>
<dbReference type="Proteomes" id="UP000515151">
    <property type="component" value="Chromosome 8"/>
</dbReference>
<evidence type="ECO:0000313" key="5">
    <source>
        <dbReference type="Proteomes" id="UP000197138"/>
    </source>
</evidence>